<name>A0A1H5PMT4_9ACTN</name>
<evidence type="ECO:0000256" key="6">
    <source>
        <dbReference type="ARBA" id="ARBA00023136"/>
    </source>
</evidence>
<reference evidence="10" key="1">
    <citation type="submission" date="2016-10" db="EMBL/GenBank/DDBJ databases">
        <authorList>
            <person name="Varghese N."/>
            <person name="Submissions S."/>
        </authorList>
    </citation>
    <scope>NUCLEOTIDE SEQUENCE [LARGE SCALE GENOMIC DNA]</scope>
    <source>
        <strain evidence="10">DSM 45237</strain>
    </source>
</reference>
<organism evidence="9 10">
    <name type="scientific">Jiangella alba</name>
    <dbReference type="NCBI Taxonomy" id="561176"/>
    <lineage>
        <taxon>Bacteria</taxon>
        <taxon>Bacillati</taxon>
        <taxon>Actinomycetota</taxon>
        <taxon>Actinomycetes</taxon>
        <taxon>Jiangellales</taxon>
        <taxon>Jiangellaceae</taxon>
        <taxon>Jiangella</taxon>
    </lineage>
</organism>
<evidence type="ECO:0000259" key="8">
    <source>
        <dbReference type="PROSITE" id="PS50928"/>
    </source>
</evidence>
<dbReference type="OrthoDB" id="3569827at2"/>
<evidence type="ECO:0000256" key="2">
    <source>
        <dbReference type="ARBA" id="ARBA00022448"/>
    </source>
</evidence>
<keyword evidence="4 7" id="KW-0812">Transmembrane</keyword>
<dbReference type="GO" id="GO:0055085">
    <property type="term" value="P:transmembrane transport"/>
    <property type="evidence" value="ECO:0007669"/>
    <property type="project" value="InterPro"/>
</dbReference>
<protein>
    <submittedName>
        <fullName evidence="9">Carbohydrate ABC transporter membrane protein 2, CUT1 family</fullName>
    </submittedName>
</protein>
<evidence type="ECO:0000256" key="3">
    <source>
        <dbReference type="ARBA" id="ARBA00022475"/>
    </source>
</evidence>
<evidence type="ECO:0000313" key="10">
    <source>
        <dbReference type="Proteomes" id="UP000181980"/>
    </source>
</evidence>
<accession>A0A1H5PMT4</accession>
<feature type="transmembrane region" description="Helical" evidence="7">
    <location>
        <begin position="85"/>
        <end position="107"/>
    </location>
</feature>
<keyword evidence="5 7" id="KW-1133">Transmembrane helix</keyword>
<feature type="domain" description="ABC transmembrane type-1" evidence="8">
    <location>
        <begin position="81"/>
        <end position="272"/>
    </location>
</feature>
<dbReference type="GO" id="GO:0005886">
    <property type="term" value="C:plasma membrane"/>
    <property type="evidence" value="ECO:0007669"/>
    <property type="project" value="UniProtKB-SubCell"/>
</dbReference>
<comment type="similarity">
    <text evidence="7">Belongs to the binding-protein-dependent transport system permease family.</text>
</comment>
<sequence length="287" mass="31143">MASRERVETRVLGVARVLWLTVVLIACVLPLLYMLLLSVRPLQAVLQDPLGVPSPSELNLEAYRKVIASPEDGGYGLLSFFGNSLIVALGSVVATVLLSVLGAYAATRLRFPGKNIINISFFACYMFPGIVMAIPLFVLFSRLGLRGELPALIVIYLASTVPVSVYMLRNYFRSIPRALEDAAMVDGCNRAQVIVRIVLPLAMPSIAATSLYVFMIAWNEYLFALLFLLESRDNWTVSLGLAQLDDISVSATVLMAGSVLLTLPVIALFFAAERLLVEGLTAGAEKG</sequence>
<keyword evidence="10" id="KW-1185">Reference proteome</keyword>
<feature type="transmembrane region" description="Helical" evidence="7">
    <location>
        <begin position="149"/>
        <end position="168"/>
    </location>
</feature>
<evidence type="ECO:0000256" key="7">
    <source>
        <dbReference type="RuleBase" id="RU363032"/>
    </source>
</evidence>
<dbReference type="InterPro" id="IPR035906">
    <property type="entry name" value="MetI-like_sf"/>
</dbReference>
<feature type="transmembrane region" description="Helical" evidence="7">
    <location>
        <begin position="119"/>
        <end position="143"/>
    </location>
</feature>
<proteinExistence type="inferred from homology"/>
<dbReference type="PROSITE" id="PS50928">
    <property type="entry name" value="ABC_TM1"/>
    <property type="match status" value="1"/>
</dbReference>
<dbReference type="STRING" id="561176.SAMN04488561_4593"/>
<dbReference type="InterPro" id="IPR050901">
    <property type="entry name" value="BP-dep_ABC_trans_perm"/>
</dbReference>
<evidence type="ECO:0000256" key="4">
    <source>
        <dbReference type="ARBA" id="ARBA00022692"/>
    </source>
</evidence>
<keyword evidence="3" id="KW-1003">Cell membrane</keyword>
<keyword evidence="2 7" id="KW-0813">Transport</keyword>
<evidence type="ECO:0000256" key="1">
    <source>
        <dbReference type="ARBA" id="ARBA00004651"/>
    </source>
</evidence>
<gene>
    <name evidence="9" type="ORF">SAMN04488561_4593</name>
</gene>
<keyword evidence="6 7" id="KW-0472">Membrane</keyword>
<dbReference type="Gene3D" id="1.10.3720.10">
    <property type="entry name" value="MetI-like"/>
    <property type="match status" value="1"/>
</dbReference>
<dbReference type="PANTHER" id="PTHR32243:SF18">
    <property type="entry name" value="INNER MEMBRANE ABC TRANSPORTER PERMEASE PROTEIN YCJP"/>
    <property type="match status" value="1"/>
</dbReference>
<dbReference type="PROSITE" id="PS51257">
    <property type="entry name" value="PROKAR_LIPOPROTEIN"/>
    <property type="match status" value="1"/>
</dbReference>
<feature type="transmembrane region" description="Helical" evidence="7">
    <location>
        <begin position="249"/>
        <end position="271"/>
    </location>
</feature>
<dbReference type="EMBL" id="FNUC01000004">
    <property type="protein sequence ID" value="SEF14267.1"/>
    <property type="molecule type" value="Genomic_DNA"/>
</dbReference>
<dbReference type="InterPro" id="IPR000515">
    <property type="entry name" value="MetI-like"/>
</dbReference>
<feature type="transmembrane region" description="Helical" evidence="7">
    <location>
        <begin position="12"/>
        <end position="36"/>
    </location>
</feature>
<dbReference type="PANTHER" id="PTHR32243">
    <property type="entry name" value="MALTOSE TRANSPORT SYSTEM PERMEASE-RELATED"/>
    <property type="match status" value="1"/>
</dbReference>
<dbReference type="SUPFAM" id="SSF161098">
    <property type="entry name" value="MetI-like"/>
    <property type="match status" value="1"/>
</dbReference>
<dbReference type="Proteomes" id="UP000181980">
    <property type="component" value="Unassembled WGS sequence"/>
</dbReference>
<dbReference type="AlphaFoldDB" id="A0A1H5PMT4"/>
<evidence type="ECO:0000256" key="5">
    <source>
        <dbReference type="ARBA" id="ARBA00022989"/>
    </source>
</evidence>
<dbReference type="RefSeq" id="WP_069109481.1">
    <property type="nucleotide sequence ID" value="NZ_FNUC01000004.1"/>
</dbReference>
<dbReference type="Pfam" id="PF00528">
    <property type="entry name" value="BPD_transp_1"/>
    <property type="match status" value="1"/>
</dbReference>
<comment type="subcellular location">
    <subcellularLocation>
        <location evidence="1 7">Cell membrane</location>
        <topology evidence="1 7">Multi-pass membrane protein</topology>
    </subcellularLocation>
</comment>
<dbReference type="CDD" id="cd06261">
    <property type="entry name" value="TM_PBP2"/>
    <property type="match status" value="1"/>
</dbReference>
<evidence type="ECO:0000313" key="9">
    <source>
        <dbReference type="EMBL" id="SEF14267.1"/>
    </source>
</evidence>